<comment type="caution">
    <text evidence="2">The sequence shown here is derived from an EMBL/GenBank/DDBJ whole genome shotgun (WGS) entry which is preliminary data.</text>
</comment>
<protein>
    <submittedName>
        <fullName evidence="2">Uncharacterized protein</fullName>
    </submittedName>
</protein>
<organism evidence="2 3">
    <name type="scientific">Ancylostoma caninum</name>
    <name type="common">Dog hookworm</name>
    <dbReference type="NCBI Taxonomy" id="29170"/>
    <lineage>
        <taxon>Eukaryota</taxon>
        <taxon>Metazoa</taxon>
        <taxon>Ecdysozoa</taxon>
        <taxon>Nematoda</taxon>
        <taxon>Chromadorea</taxon>
        <taxon>Rhabditida</taxon>
        <taxon>Rhabditina</taxon>
        <taxon>Rhabditomorpha</taxon>
        <taxon>Strongyloidea</taxon>
        <taxon>Ancylostomatidae</taxon>
        <taxon>Ancylostomatinae</taxon>
        <taxon>Ancylostoma</taxon>
    </lineage>
</organism>
<dbReference type="OrthoDB" id="5847583at2759"/>
<evidence type="ECO:0000313" key="3">
    <source>
        <dbReference type="Proteomes" id="UP000252519"/>
    </source>
</evidence>
<dbReference type="InterPro" id="IPR001888">
    <property type="entry name" value="Transposase_1"/>
</dbReference>
<proteinExistence type="predicted"/>
<dbReference type="AlphaFoldDB" id="A0A368G7B5"/>
<dbReference type="Proteomes" id="UP000252519">
    <property type="component" value="Unassembled WGS sequence"/>
</dbReference>
<accession>A0A368G7B5</accession>
<dbReference type="EMBL" id="JOJR01000290">
    <property type="protein sequence ID" value="RCN40334.1"/>
    <property type="molecule type" value="Genomic_DNA"/>
</dbReference>
<name>A0A368G7B5_ANCCA</name>
<evidence type="ECO:0000313" key="2">
    <source>
        <dbReference type="EMBL" id="RCN40334.1"/>
    </source>
</evidence>
<feature type="compositionally biased region" description="Basic and acidic residues" evidence="1">
    <location>
        <begin position="1"/>
        <end position="16"/>
    </location>
</feature>
<gene>
    <name evidence="2" type="ORF">ANCCAN_13720</name>
</gene>
<keyword evidence="3" id="KW-1185">Reference proteome</keyword>
<feature type="region of interest" description="Disordered" evidence="1">
    <location>
        <begin position="1"/>
        <end position="24"/>
    </location>
</feature>
<evidence type="ECO:0000256" key="1">
    <source>
        <dbReference type="SAM" id="MobiDB-lite"/>
    </source>
</evidence>
<reference evidence="2 3" key="1">
    <citation type="submission" date="2014-10" db="EMBL/GenBank/DDBJ databases">
        <title>Draft genome of the hookworm Ancylostoma caninum.</title>
        <authorList>
            <person name="Mitreva M."/>
        </authorList>
    </citation>
    <scope>NUCLEOTIDE SEQUENCE [LARGE SCALE GENOMIC DNA]</scope>
    <source>
        <strain evidence="2 3">Baltimore</strain>
    </source>
</reference>
<dbReference type="Pfam" id="PF01359">
    <property type="entry name" value="Transposase_1"/>
    <property type="match status" value="1"/>
</dbReference>
<sequence length="116" mass="12911">MEQHLKEGGVSEEDRPRHRNPSLGGSITLLSALAAKPNVTNHQLENFCVKAGSCTLIWLPPGRAPPKEPKRAGYEWLPCCIWDSQRMLYYELKSSGTALSAELYGVQLQQVPTQYA</sequence>